<comment type="caution">
    <text evidence="8">The sequence shown here is derived from an EMBL/GenBank/DDBJ whole genome shotgun (WGS) entry which is preliminary data.</text>
</comment>
<feature type="transmembrane region" description="Helical" evidence="7">
    <location>
        <begin position="118"/>
        <end position="139"/>
    </location>
</feature>
<evidence type="ECO:0000256" key="1">
    <source>
        <dbReference type="ARBA" id="ARBA00007150"/>
    </source>
</evidence>
<keyword evidence="3 7" id="KW-0808">Transferase</keyword>
<keyword evidence="9" id="KW-1185">Reference proteome</keyword>
<dbReference type="GO" id="GO:0042158">
    <property type="term" value="P:lipoprotein biosynthetic process"/>
    <property type="evidence" value="ECO:0007669"/>
    <property type="project" value="UniProtKB-UniRule"/>
</dbReference>
<gene>
    <name evidence="7" type="primary">lgt</name>
    <name evidence="8" type="ORF">CLV38_11289</name>
</gene>
<evidence type="ECO:0000256" key="6">
    <source>
        <dbReference type="ARBA" id="ARBA00023136"/>
    </source>
</evidence>
<feature type="transmembrane region" description="Helical" evidence="7">
    <location>
        <begin position="88"/>
        <end position="106"/>
    </location>
</feature>
<dbReference type="NCBIfam" id="TIGR00544">
    <property type="entry name" value="lgt"/>
    <property type="match status" value="1"/>
</dbReference>
<dbReference type="InterPro" id="IPR001640">
    <property type="entry name" value="Lgt"/>
</dbReference>
<reference evidence="8 9" key="1">
    <citation type="submission" date="2018-03" db="EMBL/GenBank/DDBJ databases">
        <title>Genomic Encyclopedia of Archaeal and Bacterial Type Strains, Phase II (KMG-II): from individual species to whole genera.</title>
        <authorList>
            <person name="Goeker M."/>
        </authorList>
    </citation>
    <scope>NUCLEOTIDE SEQUENCE [LARGE SCALE GENOMIC DNA]</scope>
    <source>
        <strain evidence="8 9">DSM 13175</strain>
    </source>
</reference>
<comment type="function">
    <text evidence="7">Catalyzes the transfer of the diacylglyceryl group from phosphatidylglycerol to the sulfhydryl group of the N-terminal cysteine of a prolipoprotein, the first step in the formation of mature lipoproteins.</text>
</comment>
<feature type="binding site" evidence="7">
    <location>
        <position position="131"/>
    </location>
    <ligand>
        <name>a 1,2-diacyl-sn-glycero-3-phospho-(1'-sn-glycerol)</name>
        <dbReference type="ChEBI" id="CHEBI:64716"/>
    </ligand>
</feature>
<dbReference type="HAMAP" id="MF_01147">
    <property type="entry name" value="Lgt"/>
    <property type="match status" value="1"/>
</dbReference>
<dbReference type="GO" id="GO:0005886">
    <property type="term" value="C:plasma membrane"/>
    <property type="evidence" value="ECO:0007669"/>
    <property type="project" value="UniProtKB-SubCell"/>
</dbReference>
<evidence type="ECO:0000256" key="2">
    <source>
        <dbReference type="ARBA" id="ARBA00022475"/>
    </source>
</evidence>
<evidence type="ECO:0000256" key="7">
    <source>
        <dbReference type="HAMAP-Rule" id="MF_01147"/>
    </source>
</evidence>
<dbReference type="GO" id="GO:0008961">
    <property type="term" value="F:phosphatidylglycerol-prolipoprotein diacylglyceryl transferase activity"/>
    <property type="evidence" value="ECO:0007669"/>
    <property type="project" value="UniProtKB-UniRule"/>
</dbReference>
<evidence type="ECO:0000256" key="5">
    <source>
        <dbReference type="ARBA" id="ARBA00022989"/>
    </source>
</evidence>
<dbReference type="UniPathway" id="UPA00664"/>
<feature type="transmembrane region" description="Helical" evidence="7">
    <location>
        <begin position="187"/>
        <end position="205"/>
    </location>
</feature>
<evidence type="ECO:0000313" key="9">
    <source>
        <dbReference type="Proteomes" id="UP000238205"/>
    </source>
</evidence>
<dbReference type="PANTHER" id="PTHR30589">
    <property type="entry name" value="PROLIPOPROTEIN DIACYLGLYCERYL TRANSFERASE"/>
    <property type="match status" value="1"/>
</dbReference>
<comment type="catalytic activity">
    <reaction evidence="7">
        <text>L-cysteinyl-[prolipoprotein] + a 1,2-diacyl-sn-glycero-3-phospho-(1'-sn-glycerol) = an S-1,2-diacyl-sn-glyceryl-L-cysteinyl-[prolipoprotein] + sn-glycerol 1-phosphate + H(+)</text>
        <dbReference type="Rhea" id="RHEA:56712"/>
        <dbReference type="Rhea" id="RHEA-COMP:14679"/>
        <dbReference type="Rhea" id="RHEA-COMP:14680"/>
        <dbReference type="ChEBI" id="CHEBI:15378"/>
        <dbReference type="ChEBI" id="CHEBI:29950"/>
        <dbReference type="ChEBI" id="CHEBI:57685"/>
        <dbReference type="ChEBI" id="CHEBI:64716"/>
        <dbReference type="ChEBI" id="CHEBI:140658"/>
        <dbReference type="EC" id="2.5.1.145"/>
    </reaction>
</comment>
<protein>
    <recommendedName>
        <fullName evidence="7">Phosphatidylglycerol--prolipoprotein diacylglyceryl transferase</fullName>
        <ecNumber evidence="7">2.5.1.145</ecNumber>
    </recommendedName>
</protein>
<dbReference type="Pfam" id="PF01790">
    <property type="entry name" value="LGT"/>
    <property type="match status" value="1"/>
</dbReference>
<evidence type="ECO:0000256" key="3">
    <source>
        <dbReference type="ARBA" id="ARBA00022679"/>
    </source>
</evidence>
<comment type="similarity">
    <text evidence="1 7">Belongs to the Lgt family.</text>
</comment>
<dbReference type="EMBL" id="PVTO01000012">
    <property type="protein sequence ID" value="PRY82433.1"/>
    <property type="molecule type" value="Genomic_DNA"/>
</dbReference>
<keyword evidence="6 7" id="KW-0472">Membrane</keyword>
<comment type="pathway">
    <text evidence="7">Protein modification; lipoprotein biosynthesis (diacylglyceryl transfer).</text>
</comment>
<dbReference type="PANTHER" id="PTHR30589:SF0">
    <property type="entry name" value="PHOSPHATIDYLGLYCEROL--PROLIPOPROTEIN DIACYLGLYCERYL TRANSFERASE"/>
    <property type="match status" value="1"/>
</dbReference>
<keyword evidence="4 7" id="KW-0812">Transmembrane</keyword>
<evidence type="ECO:0000256" key="4">
    <source>
        <dbReference type="ARBA" id="ARBA00022692"/>
    </source>
</evidence>
<keyword evidence="8" id="KW-0449">Lipoprotein</keyword>
<sequence>MMVELFSIGHFSIHLLSVTSAIGMIIGLLVIQKEGERKRLDKDKLMDLALYTIGFGIIGARLGYILFFNFDFYLNNPADIFRFSQGGLSIQGAIFVGGAVAFFYMRKKNMPVWKTADAIVPGVIIGQAIGRVGCDVFGVPMNRNWPWGVMVNGELLHPAQLYEVALNFILFLFIWRRRQTAKFDGELFFIYIIGFAFNRFIVEFFRTNPQAIGPLSIAHVLSLVIIIMGLLVLYIMSNKQIGQSQPGTVIEEISLSNIVVYGIIGLAFIVSVIFYYGIHFIYSR</sequence>
<feature type="transmembrane region" description="Helical" evidence="7">
    <location>
        <begin position="12"/>
        <end position="32"/>
    </location>
</feature>
<feature type="transmembrane region" description="Helical" evidence="7">
    <location>
        <begin position="159"/>
        <end position="175"/>
    </location>
</feature>
<accession>A0A2T0W701</accession>
<feature type="transmembrane region" description="Helical" evidence="7">
    <location>
        <begin position="217"/>
        <end position="237"/>
    </location>
</feature>
<dbReference type="Proteomes" id="UP000238205">
    <property type="component" value="Unassembled WGS sequence"/>
</dbReference>
<feature type="transmembrane region" description="Helical" evidence="7">
    <location>
        <begin position="48"/>
        <end position="68"/>
    </location>
</feature>
<evidence type="ECO:0000313" key="8">
    <source>
        <dbReference type="EMBL" id="PRY82433.1"/>
    </source>
</evidence>
<comment type="subcellular location">
    <subcellularLocation>
        <location evidence="7">Cell membrane</location>
        <topology evidence="7">Multi-pass membrane protein</topology>
    </subcellularLocation>
</comment>
<keyword evidence="2 7" id="KW-1003">Cell membrane</keyword>
<proteinExistence type="inferred from homology"/>
<name>A0A2T0W701_9LACT</name>
<organism evidence="8 9">
    <name type="scientific">Alkalibacterium olivapovliticus</name>
    <dbReference type="NCBI Taxonomy" id="99907"/>
    <lineage>
        <taxon>Bacteria</taxon>
        <taxon>Bacillati</taxon>
        <taxon>Bacillota</taxon>
        <taxon>Bacilli</taxon>
        <taxon>Lactobacillales</taxon>
        <taxon>Carnobacteriaceae</taxon>
        <taxon>Alkalibacterium</taxon>
    </lineage>
</organism>
<dbReference type="AlphaFoldDB" id="A0A2T0W701"/>
<dbReference type="EC" id="2.5.1.145" evidence="7"/>
<feature type="transmembrane region" description="Helical" evidence="7">
    <location>
        <begin position="258"/>
        <end position="278"/>
    </location>
</feature>
<keyword evidence="5 7" id="KW-1133">Transmembrane helix</keyword>